<evidence type="ECO:0000313" key="2">
    <source>
        <dbReference type="Proteomes" id="UP001642484"/>
    </source>
</evidence>
<dbReference type="EMBL" id="CAXAMN010000681">
    <property type="protein sequence ID" value="CAK8990144.1"/>
    <property type="molecule type" value="Genomic_DNA"/>
</dbReference>
<organism evidence="1 2">
    <name type="scientific">Durusdinium trenchii</name>
    <dbReference type="NCBI Taxonomy" id="1381693"/>
    <lineage>
        <taxon>Eukaryota</taxon>
        <taxon>Sar</taxon>
        <taxon>Alveolata</taxon>
        <taxon>Dinophyceae</taxon>
        <taxon>Suessiales</taxon>
        <taxon>Symbiodiniaceae</taxon>
        <taxon>Durusdinium</taxon>
    </lineage>
</organism>
<dbReference type="InterPro" id="IPR033305">
    <property type="entry name" value="Hydin-like"/>
</dbReference>
<dbReference type="InterPro" id="IPR013783">
    <property type="entry name" value="Ig-like_fold"/>
</dbReference>
<name>A0ABP0HLA7_9DINO</name>
<dbReference type="Gene3D" id="2.60.40.10">
    <property type="entry name" value="Immunoglobulins"/>
    <property type="match status" value="1"/>
</dbReference>
<keyword evidence="2" id="KW-1185">Reference proteome</keyword>
<dbReference type="PANTHER" id="PTHR23053">
    <property type="entry name" value="DLEC1 DELETED IN LUNG AND ESOPHAGEAL CANCER 1"/>
    <property type="match status" value="1"/>
</dbReference>
<dbReference type="Proteomes" id="UP001642484">
    <property type="component" value="Unassembled WGS sequence"/>
</dbReference>
<sequence length="372" mass="41410">MKFFSEEIGKYQTSLGFEVVGGIYGNAPVSIDVEGITAFPGISSDPRNVFMRRVKTKPASGYASKQYVASSGIFEFGPLLVGRSPDAKDEEFPFTIEPKQLELEVKEGTYSDTIVATITDNPDAVEFAIAAIGALPKVSVDNTELDFDRLLVKQRAAQTLKVWTGVFVVCQWAPLRRRMCHCVLAVGEEKLISVIFKSETACVHKFKLTLQISDVEGLRSWENAAELNVQAEAFVVDVVPQFPEEATGLDFGDVRVGELVEKSFQVANNGKYPVKFQLHIRRKSVRELVQIDYGVPLEEPQMSVSEKPAFQQVQVQNCTIIQDCGHVKLKSLSHSELPMCNFMCNIEQCISPRGNKDRLDRTSQGKTTNYIL</sequence>
<evidence type="ECO:0000313" key="1">
    <source>
        <dbReference type="EMBL" id="CAK8990144.1"/>
    </source>
</evidence>
<reference evidence="1 2" key="1">
    <citation type="submission" date="2024-02" db="EMBL/GenBank/DDBJ databases">
        <authorList>
            <person name="Chen Y."/>
            <person name="Shah S."/>
            <person name="Dougan E. K."/>
            <person name="Thang M."/>
            <person name="Chan C."/>
        </authorList>
    </citation>
    <scope>NUCLEOTIDE SEQUENCE [LARGE SCALE GENOMIC DNA]</scope>
</reference>
<dbReference type="PANTHER" id="PTHR23053:SF0">
    <property type="entry name" value="HYDROCEPHALUS-INDUCING PROTEIN HOMOLOG"/>
    <property type="match status" value="1"/>
</dbReference>
<proteinExistence type="predicted"/>
<accession>A0ABP0HLA7</accession>
<comment type="caution">
    <text evidence="1">The sequence shown here is derived from an EMBL/GenBank/DDBJ whole genome shotgun (WGS) entry which is preliminary data.</text>
</comment>
<gene>
    <name evidence="1" type="ORF">CCMP2556_LOCUS1942</name>
</gene>
<protein>
    <submittedName>
        <fullName evidence="1">Uncharacterized protein</fullName>
    </submittedName>
</protein>